<dbReference type="Pfam" id="PF00561">
    <property type="entry name" value="Abhydrolase_1"/>
    <property type="match status" value="1"/>
</dbReference>
<reference evidence="2" key="1">
    <citation type="submission" date="2021-01" db="EMBL/GenBank/DDBJ databases">
        <title>Genome sequence of Phenylobacterium sp. 20VBR1 isolated from a valley glaceir, Ny-Alesund, Svalbard.</title>
        <authorList>
            <person name="Thomas F.A."/>
            <person name="Krishnan K.P."/>
            <person name="Sinha R.K."/>
        </authorList>
    </citation>
    <scope>NUCLEOTIDE SEQUENCE</scope>
    <source>
        <strain evidence="2">20VBR1</strain>
    </source>
</reference>
<dbReference type="InterPro" id="IPR029058">
    <property type="entry name" value="AB_hydrolase_fold"/>
</dbReference>
<evidence type="ECO:0000259" key="1">
    <source>
        <dbReference type="Pfam" id="PF00561"/>
    </source>
</evidence>
<dbReference type="InterPro" id="IPR000073">
    <property type="entry name" value="AB_hydrolase_1"/>
</dbReference>
<dbReference type="PANTHER" id="PTHR43798">
    <property type="entry name" value="MONOACYLGLYCEROL LIPASE"/>
    <property type="match status" value="1"/>
</dbReference>
<dbReference type="GO" id="GO:0016020">
    <property type="term" value="C:membrane"/>
    <property type="evidence" value="ECO:0007669"/>
    <property type="project" value="TreeGrafter"/>
</dbReference>
<gene>
    <name evidence="2" type="ORF">JKL49_17580</name>
</gene>
<dbReference type="GO" id="GO:0016787">
    <property type="term" value="F:hydrolase activity"/>
    <property type="evidence" value="ECO:0007669"/>
    <property type="project" value="UniProtKB-KW"/>
</dbReference>
<dbReference type="Gene3D" id="3.40.50.1820">
    <property type="entry name" value="alpha/beta hydrolase"/>
    <property type="match status" value="1"/>
</dbReference>
<feature type="domain" description="AB hydrolase-1" evidence="1">
    <location>
        <begin position="66"/>
        <end position="143"/>
    </location>
</feature>
<keyword evidence="2" id="KW-0378">Hydrolase</keyword>
<dbReference type="InterPro" id="IPR050266">
    <property type="entry name" value="AB_hydrolase_sf"/>
</dbReference>
<dbReference type="SUPFAM" id="SSF53474">
    <property type="entry name" value="alpha/beta-Hydrolases"/>
    <property type="match status" value="1"/>
</dbReference>
<dbReference type="EMBL" id="CP068570">
    <property type="protein sequence ID" value="QQZ52017.1"/>
    <property type="molecule type" value="Genomic_DNA"/>
</dbReference>
<sequence>MWDHRQGHSLHDARGQVWRAGVALHGPAGRTARPLPRPGQGRWADRGAGAWVRRVLAHLGAVGGAARPDYRVISLDLPGHGLTRAPDGYTAAQATNVVVVDELTRNLKAETFVIAGNSMGGGVAWAYALAHPERLRGLVLVDAAGWPRETKGNEKPPIVFKLLGNPVGRAFLRNINPRPWRPGAEVGLCG</sequence>
<dbReference type="AlphaFoldDB" id="A0A974P6P2"/>
<evidence type="ECO:0000313" key="2">
    <source>
        <dbReference type="EMBL" id="QQZ52017.1"/>
    </source>
</evidence>
<protein>
    <submittedName>
        <fullName evidence="2">Alpha/beta fold hydrolase</fullName>
    </submittedName>
</protein>
<dbReference type="PANTHER" id="PTHR43798:SF33">
    <property type="entry name" value="HYDROLASE, PUTATIVE (AFU_ORTHOLOGUE AFUA_2G14860)-RELATED"/>
    <property type="match status" value="1"/>
</dbReference>
<dbReference type="PRINTS" id="PR00111">
    <property type="entry name" value="ABHYDROLASE"/>
</dbReference>
<accession>A0A974P6P2</accession>
<proteinExistence type="predicted"/>
<organism evidence="2">
    <name type="scientific">Phenylobacterium glaciei</name>
    <dbReference type="NCBI Taxonomy" id="2803784"/>
    <lineage>
        <taxon>Bacteria</taxon>
        <taxon>Pseudomonadati</taxon>
        <taxon>Pseudomonadota</taxon>
        <taxon>Alphaproteobacteria</taxon>
        <taxon>Caulobacterales</taxon>
        <taxon>Caulobacteraceae</taxon>
        <taxon>Phenylobacterium</taxon>
    </lineage>
</organism>
<name>A0A974P6P2_9CAUL</name>